<keyword evidence="3" id="KW-0539">Nucleus</keyword>
<feature type="compositionally biased region" description="Acidic residues" evidence="4">
    <location>
        <begin position="201"/>
        <end position="210"/>
    </location>
</feature>
<dbReference type="GO" id="GO:0006351">
    <property type="term" value="P:DNA-templated transcription"/>
    <property type="evidence" value="ECO:0007669"/>
    <property type="project" value="InterPro"/>
</dbReference>
<feature type="region of interest" description="Disordered" evidence="4">
    <location>
        <begin position="200"/>
        <end position="227"/>
    </location>
</feature>
<proteinExistence type="predicted"/>
<feature type="compositionally biased region" description="Polar residues" evidence="4">
    <location>
        <begin position="130"/>
        <end position="153"/>
    </location>
</feature>
<dbReference type="PROSITE" id="PS00463">
    <property type="entry name" value="ZN2_CY6_FUNGAL_1"/>
    <property type="match status" value="1"/>
</dbReference>
<dbReference type="AlphaFoldDB" id="A0A9P4NWW9"/>
<dbReference type="InterPro" id="IPR007219">
    <property type="entry name" value="XnlR_reg_dom"/>
</dbReference>
<comment type="subcellular location">
    <subcellularLocation>
        <location evidence="1">Nucleus</location>
    </subcellularLocation>
</comment>
<accession>A0A9P4NWW9</accession>
<dbReference type="PANTHER" id="PTHR31001:SF50">
    <property type="entry name" value="ZN(II)2CYS6 TRANSCRIPTION FACTOR (EUROFUNG)"/>
    <property type="match status" value="1"/>
</dbReference>
<comment type="caution">
    <text evidence="6">The sequence shown here is derived from an EMBL/GenBank/DDBJ whole genome shotgun (WGS) entry which is preliminary data.</text>
</comment>
<keyword evidence="7" id="KW-1185">Reference proteome</keyword>
<evidence type="ECO:0000256" key="4">
    <source>
        <dbReference type="SAM" id="MobiDB-lite"/>
    </source>
</evidence>
<dbReference type="Proteomes" id="UP000800235">
    <property type="component" value="Unassembled WGS sequence"/>
</dbReference>
<feature type="domain" description="Zn(2)-C6 fungal-type" evidence="5">
    <location>
        <begin position="33"/>
        <end position="62"/>
    </location>
</feature>
<evidence type="ECO:0000259" key="5">
    <source>
        <dbReference type="PROSITE" id="PS50048"/>
    </source>
</evidence>
<dbReference type="OrthoDB" id="3989227at2759"/>
<dbReference type="InterPro" id="IPR036864">
    <property type="entry name" value="Zn2-C6_fun-type_DNA-bd_sf"/>
</dbReference>
<dbReference type="CDD" id="cd00067">
    <property type="entry name" value="GAL4"/>
    <property type="match status" value="1"/>
</dbReference>
<feature type="region of interest" description="Disordered" evidence="4">
    <location>
        <begin position="114"/>
        <end position="153"/>
    </location>
</feature>
<evidence type="ECO:0000256" key="3">
    <source>
        <dbReference type="ARBA" id="ARBA00023242"/>
    </source>
</evidence>
<feature type="compositionally biased region" description="Low complexity" evidence="4">
    <location>
        <begin position="1"/>
        <end position="18"/>
    </location>
</feature>
<dbReference type="SUPFAM" id="SSF57701">
    <property type="entry name" value="Zn2/Cys6 DNA-binding domain"/>
    <property type="match status" value="1"/>
</dbReference>
<sequence length="859" mass="95888">MADSALSSEKSASSPSTANRSTAAPAPAPKKRSCTICRSRKVRCDKQSPCSNCRRANIACIYPSTDRPPRWARRMERLNAAAFNSQSTHGADPDAANVMERLRGLENLVKELSGQLQQAQAGDGQDGASPSGTSNSAGSPQSHGTEAVATSSIDTGGVQKQFGRLVLQNASRSRYVNSGFWSQINNELDDLKMDTRSLAIEDSESSEDEASSEKSPPPTKELERTPSERHNFLFGHNLSPSIIDSHEFQPLPSQIPFLLDVFSENVNFFCQVVHMPTVTNMVRNLRGGNMSSLTPSNEALLFAIFYAAITSMEEDDVLNYFGSTKSDLNLKYRRGLEHALAKADFLNAPDLILVQALCTFLALLRRHDSPRFVWMMTGVLIRMAQYLGLQRDGSYFEQLTPFEVEMRRRVWWCVVMLDLRSSEDQGTDLTIANGSFDTKVPLNIDDADISTDTKEIPPERDGLTDVSFARVMVGLCDTTKKLMSSGVKNSVAGLEQQSRMVNEILQRFEEGYLQYITESGNITYWVCVTVARLTMAKMNLILFLPVLFSSPSDQFSEEIRTKLLVSAIEVAEYNHALNSEQACRKWRWIYQTYTQWHAIVYLLTDISRRPWSPIVERAWIALHSSWLIPAKNSMDNKYRNVWVPLRKLMAKARKHRDEEISRLRVDPQAASKLVLEDQKIQMPLSSGPFTSGSVVGLFHERWRQLIAAPAVSEGDRTTSGVPKQSMFETPIQTTHVGQPIAATTSNCPSNYLGPRLSFSPESESHANPQTLATYAQNEYLPVQTAGSSYNEPLPIPKNWPAATDMDFGGTPWLWADADPSADPFSGLDMDFVDVNMDLDNDTNWYNWMESATGIELALD</sequence>
<dbReference type="Gene3D" id="4.10.240.10">
    <property type="entry name" value="Zn(2)-C6 fungal-type DNA-binding domain"/>
    <property type="match status" value="1"/>
</dbReference>
<evidence type="ECO:0000256" key="2">
    <source>
        <dbReference type="ARBA" id="ARBA00022723"/>
    </source>
</evidence>
<organism evidence="6 7">
    <name type="scientific">Tothia fuscella</name>
    <dbReference type="NCBI Taxonomy" id="1048955"/>
    <lineage>
        <taxon>Eukaryota</taxon>
        <taxon>Fungi</taxon>
        <taxon>Dikarya</taxon>
        <taxon>Ascomycota</taxon>
        <taxon>Pezizomycotina</taxon>
        <taxon>Dothideomycetes</taxon>
        <taxon>Pleosporomycetidae</taxon>
        <taxon>Venturiales</taxon>
        <taxon>Cylindrosympodiaceae</taxon>
        <taxon>Tothia</taxon>
    </lineage>
</organism>
<dbReference type="EMBL" id="MU007022">
    <property type="protein sequence ID" value="KAF2433182.1"/>
    <property type="molecule type" value="Genomic_DNA"/>
</dbReference>
<dbReference type="InterPro" id="IPR050613">
    <property type="entry name" value="Sec_Metabolite_Reg"/>
</dbReference>
<evidence type="ECO:0000313" key="6">
    <source>
        <dbReference type="EMBL" id="KAF2433182.1"/>
    </source>
</evidence>
<evidence type="ECO:0000256" key="1">
    <source>
        <dbReference type="ARBA" id="ARBA00004123"/>
    </source>
</evidence>
<dbReference type="PROSITE" id="PS50048">
    <property type="entry name" value="ZN2_CY6_FUNGAL_2"/>
    <property type="match status" value="1"/>
</dbReference>
<dbReference type="CDD" id="cd12148">
    <property type="entry name" value="fungal_TF_MHR"/>
    <property type="match status" value="1"/>
</dbReference>
<dbReference type="InterPro" id="IPR001138">
    <property type="entry name" value="Zn2Cys6_DnaBD"/>
</dbReference>
<dbReference type="Pfam" id="PF00172">
    <property type="entry name" value="Zn_clus"/>
    <property type="match status" value="1"/>
</dbReference>
<dbReference type="GO" id="GO:0008270">
    <property type="term" value="F:zinc ion binding"/>
    <property type="evidence" value="ECO:0007669"/>
    <property type="project" value="InterPro"/>
</dbReference>
<dbReference type="SMART" id="SM00066">
    <property type="entry name" value="GAL4"/>
    <property type="match status" value="1"/>
</dbReference>
<reference evidence="6" key="1">
    <citation type="journal article" date="2020" name="Stud. Mycol.">
        <title>101 Dothideomycetes genomes: a test case for predicting lifestyles and emergence of pathogens.</title>
        <authorList>
            <person name="Haridas S."/>
            <person name="Albert R."/>
            <person name="Binder M."/>
            <person name="Bloem J."/>
            <person name="Labutti K."/>
            <person name="Salamov A."/>
            <person name="Andreopoulos B."/>
            <person name="Baker S."/>
            <person name="Barry K."/>
            <person name="Bills G."/>
            <person name="Bluhm B."/>
            <person name="Cannon C."/>
            <person name="Castanera R."/>
            <person name="Culley D."/>
            <person name="Daum C."/>
            <person name="Ezra D."/>
            <person name="Gonzalez J."/>
            <person name="Henrissat B."/>
            <person name="Kuo A."/>
            <person name="Liang C."/>
            <person name="Lipzen A."/>
            <person name="Lutzoni F."/>
            <person name="Magnuson J."/>
            <person name="Mondo S."/>
            <person name="Nolan M."/>
            <person name="Ohm R."/>
            <person name="Pangilinan J."/>
            <person name="Park H.-J."/>
            <person name="Ramirez L."/>
            <person name="Alfaro M."/>
            <person name="Sun H."/>
            <person name="Tritt A."/>
            <person name="Yoshinaga Y."/>
            <person name="Zwiers L.-H."/>
            <person name="Turgeon B."/>
            <person name="Goodwin S."/>
            <person name="Spatafora J."/>
            <person name="Crous P."/>
            <person name="Grigoriev I."/>
        </authorList>
    </citation>
    <scope>NUCLEOTIDE SEQUENCE</scope>
    <source>
        <strain evidence="6">CBS 130266</strain>
    </source>
</reference>
<dbReference type="SMART" id="SM00906">
    <property type="entry name" value="Fungal_trans"/>
    <property type="match status" value="1"/>
</dbReference>
<keyword evidence="2" id="KW-0479">Metal-binding</keyword>
<feature type="region of interest" description="Disordered" evidence="4">
    <location>
        <begin position="1"/>
        <end position="33"/>
    </location>
</feature>
<protein>
    <recommendedName>
        <fullName evidence="5">Zn(2)-C6 fungal-type domain-containing protein</fullName>
    </recommendedName>
</protein>
<dbReference type="GO" id="GO:0003677">
    <property type="term" value="F:DNA binding"/>
    <property type="evidence" value="ECO:0007669"/>
    <property type="project" value="InterPro"/>
</dbReference>
<gene>
    <name evidence="6" type="ORF">EJ08DRAFT_584213</name>
</gene>
<dbReference type="Pfam" id="PF04082">
    <property type="entry name" value="Fungal_trans"/>
    <property type="match status" value="1"/>
</dbReference>
<name>A0A9P4NWW9_9PEZI</name>
<dbReference type="PANTHER" id="PTHR31001">
    <property type="entry name" value="UNCHARACTERIZED TRANSCRIPTIONAL REGULATORY PROTEIN"/>
    <property type="match status" value="1"/>
</dbReference>
<dbReference type="GO" id="GO:0000981">
    <property type="term" value="F:DNA-binding transcription factor activity, RNA polymerase II-specific"/>
    <property type="evidence" value="ECO:0007669"/>
    <property type="project" value="InterPro"/>
</dbReference>
<dbReference type="GO" id="GO:0005634">
    <property type="term" value="C:nucleus"/>
    <property type="evidence" value="ECO:0007669"/>
    <property type="project" value="UniProtKB-SubCell"/>
</dbReference>
<feature type="compositionally biased region" description="Low complexity" evidence="4">
    <location>
        <begin position="114"/>
        <end position="129"/>
    </location>
</feature>
<evidence type="ECO:0000313" key="7">
    <source>
        <dbReference type="Proteomes" id="UP000800235"/>
    </source>
</evidence>